<dbReference type="InterPro" id="IPR037518">
    <property type="entry name" value="MPN"/>
</dbReference>
<dbReference type="InterPro" id="IPR010994">
    <property type="entry name" value="RuvA_2-like"/>
</dbReference>
<dbReference type="InterPro" id="IPR020891">
    <property type="entry name" value="UPF0758_CS"/>
</dbReference>
<keyword evidence="2" id="KW-0645">Protease</keyword>
<dbReference type="AlphaFoldDB" id="A0A7C4KZT8"/>
<dbReference type="SUPFAM" id="SSF102712">
    <property type="entry name" value="JAB1/MPN domain"/>
    <property type="match status" value="1"/>
</dbReference>
<dbReference type="InterPro" id="IPR025657">
    <property type="entry name" value="RadC_JAB"/>
</dbReference>
<dbReference type="CDD" id="cd08071">
    <property type="entry name" value="MPN_DUF2466"/>
    <property type="match status" value="1"/>
</dbReference>
<name>A0A7C4KZT8_9CHLR</name>
<keyword evidence="6" id="KW-0482">Metalloprotease</keyword>
<evidence type="ECO:0000313" key="9">
    <source>
        <dbReference type="EMBL" id="HGS87340.1"/>
    </source>
</evidence>
<dbReference type="NCBIfam" id="NF000642">
    <property type="entry name" value="PRK00024.1"/>
    <property type="match status" value="1"/>
</dbReference>
<comment type="similarity">
    <text evidence="1 7">Belongs to the UPF0758 family.</text>
</comment>
<keyword evidence="4" id="KW-0378">Hydrolase</keyword>
<dbReference type="GO" id="GO:0046872">
    <property type="term" value="F:metal ion binding"/>
    <property type="evidence" value="ECO:0007669"/>
    <property type="project" value="UniProtKB-KW"/>
</dbReference>
<evidence type="ECO:0000256" key="2">
    <source>
        <dbReference type="ARBA" id="ARBA00022670"/>
    </source>
</evidence>
<dbReference type="EMBL" id="DSXR01000074">
    <property type="protein sequence ID" value="HGS87340.1"/>
    <property type="molecule type" value="Genomic_DNA"/>
</dbReference>
<dbReference type="InterPro" id="IPR046778">
    <property type="entry name" value="UPF0758_N"/>
</dbReference>
<organism evidence="9">
    <name type="scientific">Bellilinea caldifistulae</name>
    <dbReference type="NCBI Taxonomy" id="360411"/>
    <lineage>
        <taxon>Bacteria</taxon>
        <taxon>Bacillati</taxon>
        <taxon>Chloroflexota</taxon>
        <taxon>Anaerolineae</taxon>
        <taxon>Anaerolineales</taxon>
        <taxon>Anaerolineaceae</taxon>
        <taxon>Bellilinea</taxon>
    </lineage>
</organism>
<proteinExistence type="inferred from homology"/>
<dbReference type="NCBIfam" id="TIGR00608">
    <property type="entry name" value="radc"/>
    <property type="match status" value="1"/>
</dbReference>
<comment type="caution">
    <text evidence="9">The sequence shown here is derived from an EMBL/GenBank/DDBJ whole genome shotgun (WGS) entry which is preliminary data.</text>
</comment>
<dbReference type="Gene3D" id="3.40.140.10">
    <property type="entry name" value="Cytidine Deaminase, domain 2"/>
    <property type="match status" value="1"/>
</dbReference>
<feature type="domain" description="MPN" evidence="8">
    <location>
        <begin position="120"/>
        <end position="242"/>
    </location>
</feature>
<protein>
    <submittedName>
        <fullName evidence="9">JAB domain-containing protein</fullName>
    </submittedName>
</protein>
<evidence type="ECO:0000256" key="4">
    <source>
        <dbReference type="ARBA" id="ARBA00022801"/>
    </source>
</evidence>
<dbReference type="GO" id="GO:0008237">
    <property type="term" value="F:metallopeptidase activity"/>
    <property type="evidence" value="ECO:0007669"/>
    <property type="project" value="UniProtKB-KW"/>
</dbReference>
<dbReference type="PROSITE" id="PS01302">
    <property type="entry name" value="UPF0758"/>
    <property type="match status" value="1"/>
</dbReference>
<gene>
    <name evidence="9" type="ORF">ENT17_06930</name>
</gene>
<accession>A0A7C4KZT8</accession>
<dbReference type="GO" id="GO:0006508">
    <property type="term" value="P:proteolysis"/>
    <property type="evidence" value="ECO:0007669"/>
    <property type="project" value="UniProtKB-KW"/>
</dbReference>
<evidence type="ECO:0000256" key="7">
    <source>
        <dbReference type="RuleBase" id="RU003797"/>
    </source>
</evidence>
<dbReference type="SUPFAM" id="SSF47781">
    <property type="entry name" value="RuvA domain 2-like"/>
    <property type="match status" value="1"/>
</dbReference>
<evidence type="ECO:0000256" key="5">
    <source>
        <dbReference type="ARBA" id="ARBA00022833"/>
    </source>
</evidence>
<evidence type="ECO:0000259" key="8">
    <source>
        <dbReference type="PROSITE" id="PS50249"/>
    </source>
</evidence>
<evidence type="ECO:0000256" key="6">
    <source>
        <dbReference type="ARBA" id="ARBA00023049"/>
    </source>
</evidence>
<reference evidence="9" key="1">
    <citation type="journal article" date="2020" name="mSystems">
        <title>Genome- and Community-Level Interaction Insights into Carbon Utilization and Element Cycling Functions of Hydrothermarchaeota in Hydrothermal Sediment.</title>
        <authorList>
            <person name="Zhou Z."/>
            <person name="Liu Y."/>
            <person name="Xu W."/>
            <person name="Pan J."/>
            <person name="Luo Z.H."/>
            <person name="Li M."/>
        </authorList>
    </citation>
    <scope>NUCLEOTIDE SEQUENCE [LARGE SCALE GENOMIC DNA]</scope>
    <source>
        <strain evidence="9">SpSt-556</strain>
    </source>
</reference>
<dbReference type="PANTHER" id="PTHR30471">
    <property type="entry name" value="DNA REPAIR PROTEIN RADC"/>
    <property type="match status" value="1"/>
</dbReference>
<keyword evidence="3" id="KW-0479">Metal-binding</keyword>
<evidence type="ECO:0000256" key="3">
    <source>
        <dbReference type="ARBA" id="ARBA00022723"/>
    </source>
</evidence>
<dbReference type="Gene3D" id="1.10.150.20">
    <property type="entry name" value="5' to 3' exonuclease, C-terminal subdomain"/>
    <property type="match status" value="1"/>
</dbReference>
<dbReference type="InterPro" id="IPR001405">
    <property type="entry name" value="UPF0758"/>
</dbReference>
<keyword evidence="5" id="KW-0862">Zinc</keyword>
<dbReference type="PANTHER" id="PTHR30471:SF3">
    <property type="entry name" value="UPF0758 PROTEIN YEES-RELATED"/>
    <property type="match status" value="1"/>
</dbReference>
<sequence>MLSQRRKNTREEGTYYRITDLEASERPRERLAEIGAHALSTAELLAILLRTGLPGENAVQLGQRLLQTFGGLNGLRRASFQEVCSQHGVGEAKAAQIKAAIELGKRLRDDDDEEEDDRRAIHSPKDAADLVMYEMAGLMQENWWVILTDTRNRVISIEKLYQGSLNASTVRVGELFRAAIIRNAASILVVHNHPSGDPTPSPEDIALTRAVVQSGRLLDIQVLDHLVIGRRHYVSLKERGLGFEGG</sequence>
<dbReference type="PROSITE" id="PS50249">
    <property type="entry name" value="MPN"/>
    <property type="match status" value="1"/>
</dbReference>
<dbReference type="Pfam" id="PF20582">
    <property type="entry name" value="UPF0758_N"/>
    <property type="match status" value="1"/>
</dbReference>
<dbReference type="Pfam" id="PF04002">
    <property type="entry name" value="RadC"/>
    <property type="match status" value="1"/>
</dbReference>
<evidence type="ECO:0000256" key="1">
    <source>
        <dbReference type="ARBA" id="ARBA00010243"/>
    </source>
</evidence>